<protein>
    <recommendedName>
        <fullName evidence="3">Polyprotein</fullName>
    </recommendedName>
</protein>
<dbReference type="Pfam" id="PF14223">
    <property type="entry name" value="Retrotran_gag_2"/>
    <property type="match status" value="1"/>
</dbReference>
<name>A0A225UES1_9STRA</name>
<feature type="non-terminal residue" evidence="1">
    <location>
        <position position="1"/>
    </location>
</feature>
<accession>A0A225UES1</accession>
<proteinExistence type="predicted"/>
<evidence type="ECO:0000313" key="1">
    <source>
        <dbReference type="EMBL" id="OWY91717.1"/>
    </source>
</evidence>
<sequence>MQEDFWKREHEATAFLMTTLSDELVIAVSNKRYAYEIFEHLEKTYEPRNWGSLRALREQFVTIKYEDGENMLTHINKLKTMAGQLSNQGKRVDDMEKVYQLLSSLPTTWDSFKNMYYIQEDTNRVDINKDQRYGRSSMSKCS</sequence>
<evidence type="ECO:0000313" key="2">
    <source>
        <dbReference type="Proteomes" id="UP000198211"/>
    </source>
</evidence>
<dbReference type="OrthoDB" id="122128at2759"/>
<gene>
    <name evidence="1" type="ORF">PHMEG_00039593</name>
</gene>
<organism evidence="1 2">
    <name type="scientific">Phytophthora megakarya</name>
    <dbReference type="NCBI Taxonomy" id="4795"/>
    <lineage>
        <taxon>Eukaryota</taxon>
        <taxon>Sar</taxon>
        <taxon>Stramenopiles</taxon>
        <taxon>Oomycota</taxon>
        <taxon>Peronosporomycetes</taxon>
        <taxon>Peronosporales</taxon>
        <taxon>Peronosporaceae</taxon>
        <taxon>Phytophthora</taxon>
    </lineage>
</organism>
<keyword evidence="2" id="KW-1185">Reference proteome</keyword>
<comment type="caution">
    <text evidence="1">The sequence shown here is derived from an EMBL/GenBank/DDBJ whole genome shotgun (WGS) entry which is preliminary data.</text>
</comment>
<reference evidence="2" key="1">
    <citation type="submission" date="2017-03" db="EMBL/GenBank/DDBJ databases">
        <title>Phytopthora megakarya and P. palmivora, two closely related causual agents of cacao black pod achieved similar genome size and gene model numbers by different mechanisms.</title>
        <authorList>
            <person name="Ali S."/>
            <person name="Shao J."/>
            <person name="Larry D.J."/>
            <person name="Kronmiller B."/>
            <person name="Shen D."/>
            <person name="Strem M.D."/>
            <person name="Melnick R.L."/>
            <person name="Guiltinan M.J."/>
            <person name="Tyler B.M."/>
            <person name="Meinhardt L.W."/>
            <person name="Bailey B.A."/>
        </authorList>
    </citation>
    <scope>NUCLEOTIDE SEQUENCE [LARGE SCALE GENOMIC DNA]</scope>
    <source>
        <strain evidence="2">zdho120</strain>
    </source>
</reference>
<dbReference type="AlphaFoldDB" id="A0A225UES1"/>
<dbReference type="EMBL" id="NBNE01019637">
    <property type="protein sequence ID" value="OWY91717.1"/>
    <property type="molecule type" value="Genomic_DNA"/>
</dbReference>
<evidence type="ECO:0008006" key="3">
    <source>
        <dbReference type="Google" id="ProtNLM"/>
    </source>
</evidence>
<dbReference type="Proteomes" id="UP000198211">
    <property type="component" value="Unassembled WGS sequence"/>
</dbReference>